<evidence type="ECO:0000256" key="2">
    <source>
        <dbReference type="ARBA" id="ARBA00004887"/>
    </source>
</evidence>
<dbReference type="InterPro" id="IPR036467">
    <property type="entry name" value="LS/RS_sf"/>
</dbReference>
<accession>A0A977K903</accession>
<dbReference type="NCBIfam" id="TIGR01506">
    <property type="entry name" value="ribC_arch"/>
    <property type="match status" value="1"/>
</dbReference>
<evidence type="ECO:0000256" key="3">
    <source>
        <dbReference type="ARBA" id="ARBA00007424"/>
    </source>
</evidence>
<name>A0A977K903_9CREN</name>
<evidence type="ECO:0000313" key="10">
    <source>
        <dbReference type="Proteomes" id="UP001063698"/>
    </source>
</evidence>
<dbReference type="Proteomes" id="UP001063698">
    <property type="component" value="Chromosome"/>
</dbReference>
<comment type="similarity">
    <text evidence="3">Belongs to the DMRL synthase family.</text>
</comment>
<dbReference type="Pfam" id="PF00885">
    <property type="entry name" value="DMRL_synthase"/>
    <property type="match status" value="1"/>
</dbReference>
<comment type="catalytic activity">
    <reaction evidence="1">
        <text>2 6,7-dimethyl-8-(1-D-ribityl)lumazine + H(+) = 5-amino-6-(D-ribitylamino)uracil + riboflavin</text>
        <dbReference type="Rhea" id="RHEA:20772"/>
        <dbReference type="ChEBI" id="CHEBI:15378"/>
        <dbReference type="ChEBI" id="CHEBI:15934"/>
        <dbReference type="ChEBI" id="CHEBI:57986"/>
        <dbReference type="ChEBI" id="CHEBI:58201"/>
        <dbReference type="EC" id="2.5.1.9"/>
    </reaction>
</comment>
<dbReference type="EC" id="2.5.1.9" evidence="4 8"/>
<evidence type="ECO:0000256" key="1">
    <source>
        <dbReference type="ARBA" id="ARBA00000968"/>
    </source>
</evidence>
<evidence type="ECO:0000256" key="4">
    <source>
        <dbReference type="ARBA" id="ARBA00012827"/>
    </source>
</evidence>
<evidence type="ECO:0000256" key="5">
    <source>
        <dbReference type="ARBA" id="ARBA00013950"/>
    </source>
</evidence>
<sequence length="152" mass="16614">MPCVAVVDTTFARVNMAEEAIKVLKRKVPAIKIKRYTVPGIKDIAVAVKRLFDEGCDAAITFGWVGPTQTDKYSYLAMSIALQMLQIQYGKHVIDVTVHEDEASGEKLKEVAIMRAREHALNLAILLTKGPEGLTPLAGTGQRQGWPDVGPL</sequence>
<dbReference type="CDD" id="cd09210">
    <property type="entry name" value="Riboflavin_synthase_archaeal"/>
    <property type="match status" value="1"/>
</dbReference>
<keyword evidence="6" id="KW-0686">Riboflavin biosynthesis</keyword>
<evidence type="ECO:0000256" key="8">
    <source>
        <dbReference type="NCBIfam" id="TIGR01506"/>
    </source>
</evidence>
<comment type="pathway">
    <text evidence="2">Cofactor biosynthesis; riboflavin biosynthesis; riboflavin from 2-hydroxy-3-oxobutyl phosphate and 5-amino-6-(D-ribitylamino)uracil: step 2/2.</text>
</comment>
<evidence type="ECO:0000256" key="7">
    <source>
        <dbReference type="ARBA" id="ARBA00022679"/>
    </source>
</evidence>
<dbReference type="GO" id="GO:0009349">
    <property type="term" value="C:riboflavin synthase complex"/>
    <property type="evidence" value="ECO:0007669"/>
    <property type="project" value="InterPro"/>
</dbReference>
<protein>
    <recommendedName>
        <fullName evidence="5 8">Riboflavin synthase</fullName>
        <ecNumber evidence="4 8">2.5.1.9</ecNumber>
    </recommendedName>
</protein>
<dbReference type="InterPro" id="IPR002180">
    <property type="entry name" value="LS/RS"/>
</dbReference>
<dbReference type="SUPFAM" id="SSF52121">
    <property type="entry name" value="Lumazine synthase"/>
    <property type="match status" value="1"/>
</dbReference>
<dbReference type="GO" id="GO:0004746">
    <property type="term" value="F:riboflavin synthase activity"/>
    <property type="evidence" value="ECO:0007669"/>
    <property type="project" value="UniProtKB-UniRule"/>
</dbReference>
<dbReference type="GO" id="GO:0009231">
    <property type="term" value="P:riboflavin biosynthetic process"/>
    <property type="evidence" value="ECO:0007669"/>
    <property type="project" value="UniProtKB-KW"/>
</dbReference>
<dbReference type="InterPro" id="IPR006399">
    <property type="entry name" value="Ribfl_synth_arc"/>
</dbReference>
<dbReference type="EMBL" id="CP006868">
    <property type="protein sequence ID" value="UXD21204.1"/>
    <property type="molecule type" value="Genomic_DNA"/>
</dbReference>
<proteinExistence type="inferred from homology"/>
<dbReference type="Gene3D" id="3.40.50.960">
    <property type="entry name" value="Lumazine/riboflavin synthase"/>
    <property type="match status" value="1"/>
</dbReference>
<keyword evidence="7 9" id="KW-0808">Transferase</keyword>
<organism evidence="9 10">
    <name type="scientific">Ignicoccus pacificus DSM 13166</name>
    <dbReference type="NCBI Taxonomy" id="940294"/>
    <lineage>
        <taxon>Archaea</taxon>
        <taxon>Thermoproteota</taxon>
        <taxon>Thermoprotei</taxon>
        <taxon>Desulfurococcales</taxon>
        <taxon>Desulfurococcaceae</taxon>
        <taxon>Ignicoccus</taxon>
    </lineage>
</organism>
<keyword evidence="10" id="KW-1185">Reference proteome</keyword>
<reference evidence="9" key="1">
    <citation type="submission" date="2013-11" db="EMBL/GenBank/DDBJ databases">
        <title>Comparative genomics of Ignicoccus.</title>
        <authorList>
            <person name="Podar M."/>
        </authorList>
    </citation>
    <scope>NUCLEOTIDE SEQUENCE</scope>
    <source>
        <strain evidence="9">DSM 13166</strain>
    </source>
</reference>
<gene>
    <name evidence="9" type="ORF">IPA_01305</name>
</gene>
<evidence type="ECO:0000256" key="6">
    <source>
        <dbReference type="ARBA" id="ARBA00022619"/>
    </source>
</evidence>
<dbReference type="KEGG" id="ipc:IPA_01305"/>
<dbReference type="AlphaFoldDB" id="A0A977K903"/>
<evidence type="ECO:0000313" key="9">
    <source>
        <dbReference type="EMBL" id="UXD21204.1"/>
    </source>
</evidence>